<evidence type="ECO:0000256" key="2">
    <source>
        <dbReference type="ARBA" id="ARBA00023098"/>
    </source>
</evidence>
<dbReference type="InterPro" id="IPR002642">
    <property type="entry name" value="LysoPLipase_cat_dom"/>
</dbReference>
<evidence type="ECO:0000313" key="5">
    <source>
        <dbReference type="EMBL" id="KAK6466268.1"/>
    </source>
</evidence>
<keyword evidence="1 3" id="KW-0378">Hydrolase</keyword>
<dbReference type="EMBL" id="JAHFZB010000077">
    <property type="protein sequence ID" value="KAK6466268.1"/>
    <property type="molecule type" value="Genomic_DNA"/>
</dbReference>
<dbReference type="InterPro" id="IPR016035">
    <property type="entry name" value="Acyl_Trfase/lysoPLipase"/>
</dbReference>
<dbReference type="Proteomes" id="UP001369086">
    <property type="component" value="Unassembled WGS sequence"/>
</dbReference>
<reference evidence="5 6" key="1">
    <citation type="submission" date="2021-05" db="EMBL/GenBank/DDBJ databases">
        <authorList>
            <person name="Zahm M."/>
            <person name="Klopp C."/>
            <person name="Cabau C."/>
            <person name="Kuhl H."/>
            <person name="Suciu R."/>
            <person name="Ciorpac M."/>
            <person name="Holostenco D."/>
            <person name="Gessner J."/>
            <person name="Wuertz S."/>
            <person name="Hohne C."/>
            <person name="Stock M."/>
            <person name="Gislard M."/>
            <person name="Lluch J."/>
            <person name="Milhes M."/>
            <person name="Lampietro C."/>
            <person name="Lopez Roques C."/>
            <person name="Donnadieu C."/>
            <person name="Du K."/>
            <person name="Schartl M."/>
            <person name="Guiguen Y."/>
        </authorList>
    </citation>
    <scope>NUCLEOTIDE SEQUENCE [LARGE SCALE GENOMIC DNA]</scope>
    <source>
        <strain evidence="5">Hh-F2</strain>
        <tissue evidence="5">Blood</tissue>
    </source>
</reference>
<dbReference type="PANTHER" id="PTHR10728">
    <property type="entry name" value="CYTOSOLIC PHOSPHOLIPASE A2"/>
    <property type="match status" value="1"/>
</dbReference>
<dbReference type="PANTHER" id="PTHR10728:SF39">
    <property type="entry name" value="CYTOSOLIC PHOSPHOLIPASE A2 GAMMA"/>
    <property type="match status" value="1"/>
</dbReference>
<feature type="non-terminal residue" evidence="5">
    <location>
        <position position="1"/>
    </location>
</feature>
<protein>
    <submittedName>
        <fullName evidence="5">Cytosolic phospholipase A2 gamma-like</fullName>
    </submittedName>
</protein>
<gene>
    <name evidence="5" type="ORF">HHUSO_G36548</name>
</gene>
<feature type="domain" description="PLA2c" evidence="4">
    <location>
        <begin position="1"/>
        <end position="215"/>
    </location>
</feature>
<keyword evidence="2 3" id="KW-0443">Lipid metabolism</keyword>
<sequence>KSLSLSLCQEDVPHIAILGSGGGLRAMLGMLGTLVQLGEEELLDCALYLCGVSGSTWCMSSLYQDHMWSSNLPAAEKKISDRLTKGTWSWSEMMKRLKKAEMDDNFSLTDVWAATGVYYMTKEMDTRKLSEESGTKSENPFPIYAVIDKKCKQGGLTKASWFEITPHEAGYSGLGYYVETSHMGSRFKRGELLENKEEMDMSYLKGMILLMIVNI</sequence>
<evidence type="ECO:0000259" key="4">
    <source>
        <dbReference type="PROSITE" id="PS51210"/>
    </source>
</evidence>
<dbReference type="Pfam" id="PF01735">
    <property type="entry name" value="PLA2_B"/>
    <property type="match status" value="1"/>
</dbReference>
<dbReference type="Gene3D" id="3.40.1090.10">
    <property type="entry name" value="Cytosolic phospholipase A2 catalytic domain"/>
    <property type="match status" value="1"/>
</dbReference>
<proteinExistence type="predicted"/>
<keyword evidence="3" id="KW-0442">Lipid degradation</keyword>
<evidence type="ECO:0000256" key="3">
    <source>
        <dbReference type="PROSITE-ProRule" id="PRU00555"/>
    </source>
</evidence>
<organism evidence="5 6">
    <name type="scientific">Huso huso</name>
    <name type="common">Beluga</name>
    <name type="synonym">Acipenser huso</name>
    <dbReference type="NCBI Taxonomy" id="61971"/>
    <lineage>
        <taxon>Eukaryota</taxon>
        <taxon>Metazoa</taxon>
        <taxon>Chordata</taxon>
        <taxon>Craniata</taxon>
        <taxon>Vertebrata</taxon>
        <taxon>Euteleostomi</taxon>
        <taxon>Actinopterygii</taxon>
        <taxon>Chondrostei</taxon>
        <taxon>Acipenseriformes</taxon>
        <taxon>Acipenseridae</taxon>
        <taxon>Huso</taxon>
    </lineage>
</organism>
<evidence type="ECO:0000256" key="1">
    <source>
        <dbReference type="ARBA" id="ARBA00022801"/>
    </source>
</evidence>
<accession>A0ABR0Y142</accession>
<keyword evidence="6" id="KW-1185">Reference proteome</keyword>
<dbReference type="SUPFAM" id="SSF52151">
    <property type="entry name" value="FabD/lysophospholipase-like"/>
    <property type="match status" value="1"/>
</dbReference>
<evidence type="ECO:0000313" key="6">
    <source>
        <dbReference type="Proteomes" id="UP001369086"/>
    </source>
</evidence>
<dbReference type="PROSITE" id="PS51210">
    <property type="entry name" value="PLA2C"/>
    <property type="match status" value="1"/>
</dbReference>
<name>A0ABR0Y142_HUSHU</name>
<comment type="caution">
    <text evidence="5">The sequence shown here is derived from an EMBL/GenBank/DDBJ whole genome shotgun (WGS) entry which is preliminary data.</text>
</comment>